<feature type="compositionally biased region" description="Acidic residues" evidence="1">
    <location>
        <begin position="241"/>
        <end position="252"/>
    </location>
</feature>
<sequence>MAGTGELHRNLSMPRLTAPLPLVSIFGNTLDAGQLAEPSPPEHTAPISQHEPVGLTLHGTRLRYFPKPISQRLKDRSLDIKVLYTQSLYESISKRKKDPGNISMKLRHLGLDSQNTALYIDIQCEKRVAKKVRRFFAQEHVEEELLPDFRVLVLNNPPVEVANDDAIDVFSDSLPDKTMCGMSIKLSGGGKFVSCTLGGVIVVETDQTRLYGLIAGHPLKRIRGEPFDKRQMYEAYGSSSSEEEEDSDSDDTSTDKSVIPSKSVHSDIERTYNDVLLRTNFSIGTVVCDSFSVQSGRNCDWALVDLNQEYALPNVVIPNEQPQDSNFQDDKPEITLHYEYPPWTAPPKQVFVLKQGKPCIAELSFDTSSLMISPGSTFIDSHDVIMKDGSSLCPGDSGLWVVDTETSGLYGHVVSVDAFGEAQVMPIHPTFESIKRQMRTNRVFLATSLAVNQLKGDLQEPHSSALPRLNAPGLRPTLESIVRSEEDSLQDKFPRGTIPQPAQSIFVEPRAPFPPLQRKR</sequence>
<dbReference type="STRING" id="56646.A0A2L2T417"/>
<dbReference type="Proteomes" id="UP000245910">
    <property type="component" value="Chromosome I"/>
</dbReference>
<dbReference type="EMBL" id="LN649229">
    <property type="protein sequence ID" value="CEI65502.1"/>
    <property type="molecule type" value="Genomic_DNA"/>
</dbReference>
<evidence type="ECO:0000313" key="3">
    <source>
        <dbReference type="Proteomes" id="UP000245910"/>
    </source>
</evidence>
<evidence type="ECO:0000256" key="1">
    <source>
        <dbReference type="SAM" id="MobiDB-lite"/>
    </source>
</evidence>
<name>A0A2L2T417_9HYPO</name>
<proteinExistence type="predicted"/>
<feature type="compositionally biased region" description="Basic and acidic residues" evidence="1">
    <location>
        <begin position="484"/>
        <end position="494"/>
    </location>
</feature>
<accession>A0A2L2T417</accession>
<feature type="compositionally biased region" description="Pro residues" evidence="1">
    <location>
        <begin position="511"/>
        <end position="520"/>
    </location>
</feature>
<evidence type="ECO:0000313" key="2">
    <source>
        <dbReference type="EMBL" id="CEI65502.1"/>
    </source>
</evidence>
<feature type="region of interest" description="Disordered" evidence="1">
    <location>
        <begin position="484"/>
        <end position="520"/>
    </location>
</feature>
<reference evidence="3" key="1">
    <citation type="submission" date="2014-10" db="EMBL/GenBank/DDBJ databases">
        <authorList>
            <person name="King R."/>
        </authorList>
    </citation>
    <scope>NUCLEOTIDE SEQUENCE [LARGE SCALE GENOMIC DNA]</scope>
    <source>
        <strain evidence="3">A3/5</strain>
    </source>
</reference>
<keyword evidence="3" id="KW-1185">Reference proteome</keyword>
<protein>
    <submittedName>
        <fullName evidence="2">Uncharacterized protein</fullName>
    </submittedName>
</protein>
<dbReference type="AlphaFoldDB" id="A0A2L2T417"/>
<feature type="region of interest" description="Disordered" evidence="1">
    <location>
        <begin position="235"/>
        <end position="263"/>
    </location>
</feature>
<organism evidence="2 3">
    <name type="scientific">Fusarium venenatum</name>
    <dbReference type="NCBI Taxonomy" id="56646"/>
    <lineage>
        <taxon>Eukaryota</taxon>
        <taxon>Fungi</taxon>
        <taxon>Dikarya</taxon>
        <taxon>Ascomycota</taxon>
        <taxon>Pezizomycotina</taxon>
        <taxon>Sordariomycetes</taxon>
        <taxon>Hypocreomycetidae</taxon>
        <taxon>Hypocreales</taxon>
        <taxon>Nectriaceae</taxon>
        <taxon>Fusarium</taxon>
    </lineage>
</organism>